<dbReference type="EMBL" id="JARKHS020010322">
    <property type="protein sequence ID" value="KAK8778892.1"/>
    <property type="molecule type" value="Genomic_DNA"/>
</dbReference>
<dbReference type="Gene3D" id="2.10.80.10">
    <property type="entry name" value="Lipase, subunit A"/>
    <property type="match status" value="1"/>
</dbReference>
<reference evidence="2 3" key="1">
    <citation type="journal article" date="2023" name="Arcadia Sci">
        <title>De novo assembly of a long-read Amblyomma americanum tick genome.</title>
        <authorList>
            <person name="Chou S."/>
            <person name="Poskanzer K.E."/>
            <person name="Rollins M."/>
            <person name="Thuy-Boun P.S."/>
        </authorList>
    </citation>
    <scope>NUCLEOTIDE SEQUENCE [LARGE SCALE GENOMIC DNA]</scope>
    <source>
        <strain evidence="2">F_SG_1</strain>
        <tissue evidence="2">Salivary glands</tissue>
    </source>
</reference>
<gene>
    <name evidence="2" type="ORF">V5799_019773</name>
</gene>
<name>A0AAQ4EW88_AMBAM</name>
<comment type="caution">
    <text evidence="2">The sequence shown here is derived from an EMBL/GenBank/DDBJ whole genome shotgun (WGS) entry which is preliminary data.</text>
</comment>
<organism evidence="2 3">
    <name type="scientific">Amblyomma americanum</name>
    <name type="common">Lone star tick</name>
    <dbReference type="NCBI Taxonomy" id="6943"/>
    <lineage>
        <taxon>Eukaryota</taxon>
        <taxon>Metazoa</taxon>
        <taxon>Ecdysozoa</taxon>
        <taxon>Arthropoda</taxon>
        <taxon>Chelicerata</taxon>
        <taxon>Arachnida</taxon>
        <taxon>Acari</taxon>
        <taxon>Parasitiformes</taxon>
        <taxon>Ixodida</taxon>
        <taxon>Ixodoidea</taxon>
        <taxon>Ixodidae</taxon>
        <taxon>Amblyomminae</taxon>
        <taxon>Amblyomma</taxon>
    </lineage>
</organism>
<evidence type="ECO:0000256" key="1">
    <source>
        <dbReference type="SAM" id="MobiDB-lite"/>
    </source>
</evidence>
<dbReference type="Proteomes" id="UP001321473">
    <property type="component" value="Unassembled WGS sequence"/>
</dbReference>
<feature type="region of interest" description="Disordered" evidence="1">
    <location>
        <begin position="52"/>
        <end position="77"/>
    </location>
</feature>
<protein>
    <submittedName>
        <fullName evidence="2">Uncharacterized protein</fullName>
    </submittedName>
</protein>
<accession>A0AAQ4EW88</accession>
<proteinExistence type="predicted"/>
<evidence type="ECO:0000313" key="2">
    <source>
        <dbReference type="EMBL" id="KAK8778892.1"/>
    </source>
</evidence>
<keyword evidence="3" id="KW-1185">Reference proteome</keyword>
<feature type="compositionally biased region" description="Basic and acidic residues" evidence="1">
    <location>
        <begin position="66"/>
        <end position="77"/>
    </location>
</feature>
<evidence type="ECO:0000313" key="3">
    <source>
        <dbReference type="Proteomes" id="UP001321473"/>
    </source>
</evidence>
<dbReference type="AlphaFoldDB" id="A0AAQ4EW88"/>
<sequence length="132" mass="14024">MDRPAPKVGDPCDGNEDCGAGKCCVRLDPNNGTVCQNLSSAGADCSATQLKEHSQTTTPLPPPSCRSDDNSQAEPKKNYTHPYDVHCPCEANLKCIFPKSRALAESATEDNVLIGKCGKETLQGQVDATSTR</sequence>